<keyword evidence="2" id="KW-1185">Reference proteome</keyword>
<protein>
    <submittedName>
        <fullName evidence="1">Uncharacterized protein</fullName>
    </submittedName>
</protein>
<gene>
    <name evidence="1" type="ORF">AYI68_g1683</name>
</gene>
<comment type="caution">
    <text evidence="1">The sequence shown here is derived from an EMBL/GenBank/DDBJ whole genome shotgun (WGS) entry which is preliminary data.</text>
</comment>
<dbReference type="Proteomes" id="UP000187455">
    <property type="component" value="Unassembled WGS sequence"/>
</dbReference>
<proteinExistence type="predicted"/>
<dbReference type="EMBL" id="LSSL01000599">
    <property type="protein sequence ID" value="OLY84160.1"/>
    <property type="molecule type" value="Genomic_DNA"/>
</dbReference>
<name>A0A1R0H4P6_9FUNG</name>
<accession>A0A1R0H4P6</accession>
<evidence type="ECO:0000313" key="1">
    <source>
        <dbReference type="EMBL" id="OLY84160.1"/>
    </source>
</evidence>
<dbReference type="OrthoDB" id="441890at2759"/>
<evidence type="ECO:0000313" key="2">
    <source>
        <dbReference type="Proteomes" id="UP000187455"/>
    </source>
</evidence>
<reference evidence="1 2" key="1">
    <citation type="journal article" date="2016" name="Mol. Biol. Evol.">
        <title>Genome-Wide Survey of Gut Fungi (Harpellales) Reveals the First Horizontally Transferred Ubiquitin Gene from a Mosquito Host.</title>
        <authorList>
            <person name="Wang Y."/>
            <person name="White M.M."/>
            <person name="Kvist S."/>
            <person name="Moncalvo J.M."/>
        </authorList>
    </citation>
    <scope>NUCLEOTIDE SEQUENCE [LARGE SCALE GENOMIC DNA]</scope>
    <source>
        <strain evidence="1 2">ALG-7-W6</strain>
    </source>
</reference>
<dbReference type="PANTHER" id="PTHR13379">
    <property type="entry name" value="UNCHARACTERIZED DUF1308"/>
    <property type="match status" value="1"/>
</dbReference>
<dbReference type="AlphaFoldDB" id="A0A1R0H4P6"/>
<sequence>MDNTLRAKDKNTEIYRFKADANTKSQTEANIQLGSFGILENLTWNESLDSRDRRKDLKVVKKEIRIDIIRDDGFEWVKVINKSISDFWRPLSILEAEISESDSEESYSSEDEEVKNKRNESGISQLIETKEGYVWIPTPEAVKRLLFFKKAQMYYEGSKVFLMNYQSPKVIFLFKSEDMNGKSSEYIKYTRILYETIKCLLGDIGISAKISEVDRFSQIRELGIPTQDGKRVPKWGGLLLEGYSKNNIDQIEMMDLKSSSKVQISVLEDFSRLEKVIMLDITTIGALISATSHDNTEKKIQSEYSTSWLKLQLEQESKFQMLEYLSSLFYGRELVTVSTVRDRILKTASEVGGINEYCRCKSLFIESPTLEECIPERNTAAFNQGTKLSKDMDELWSSWLMLEKSGGKIPYIKVIEPDPSQRIQRLYNDCLENNRKGQNKVQFSKLHLDVFGSGDKLEASVSTANLASCRFISNNNIHGLSIAFHTPRSLSEPRIYHNLISKDKRESIL</sequence>
<organism evidence="1 2">
    <name type="scientific">Smittium mucronatum</name>
    <dbReference type="NCBI Taxonomy" id="133383"/>
    <lineage>
        <taxon>Eukaryota</taxon>
        <taxon>Fungi</taxon>
        <taxon>Fungi incertae sedis</taxon>
        <taxon>Zoopagomycota</taxon>
        <taxon>Kickxellomycotina</taxon>
        <taxon>Harpellomycetes</taxon>
        <taxon>Harpellales</taxon>
        <taxon>Legeriomycetaceae</taxon>
        <taxon>Smittium</taxon>
    </lineage>
</organism>
<dbReference type="PANTHER" id="PTHR13379:SF0">
    <property type="entry name" value="UPF0415 PROTEIN C7ORF25"/>
    <property type="match status" value="1"/>
</dbReference>